<reference evidence="1 2" key="1">
    <citation type="submission" date="2022-07" db="EMBL/GenBank/DDBJ databases">
        <authorList>
            <person name="Phongsopitanun W."/>
            <person name="Tanasupawat S."/>
        </authorList>
    </citation>
    <scope>NUCLEOTIDE SEQUENCE [LARGE SCALE GENOMIC DNA]</scope>
    <source>
        <strain evidence="1 2">RCU-064</strain>
    </source>
</reference>
<gene>
    <name evidence="1" type="ORF">NP777_31180</name>
</gene>
<protein>
    <submittedName>
        <fullName evidence="1">Uncharacterized protein</fullName>
    </submittedName>
</protein>
<keyword evidence="2" id="KW-1185">Reference proteome</keyword>
<dbReference type="Proteomes" id="UP001204746">
    <property type="component" value="Unassembled WGS sequence"/>
</dbReference>
<proteinExistence type="predicted"/>
<sequence>MRQSAPGQRVRRALIRLFSTVRRNRTRSIVVIDVLGRYSLEWAPQWKRSRWPYRMSFFRSDERAQEVPMTFWDAHSISTCVRSAAAAADCRIERQQLFDRSVMVGRHTATGDFNPGLPPYRTLINRLEDGEMVPTGQLRPPVVDQSAPEAIQAFFGRFAARWNDVLDAAEANGTARPLPPAVAGPMLARGLRAVEHGLASGLGTGHSLSAVITLDERK</sequence>
<dbReference type="EMBL" id="JANIAA010000027">
    <property type="protein sequence ID" value="MCQ8192657.1"/>
    <property type="molecule type" value="Genomic_DNA"/>
</dbReference>
<evidence type="ECO:0000313" key="2">
    <source>
        <dbReference type="Proteomes" id="UP001204746"/>
    </source>
</evidence>
<comment type="caution">
    <text evidence="1">The sequence shown here is derived from an EMBL/GenBank/DDBJ whole genome shotgun (WGS) entry which is preliminary data.</text>
</comment>
<organism evidence="1 2">
    <name type="scientific">Streptomyces rugosispiralis</name>
    <dbReference type="NCBI Taxonomy" id="2967341"/>
    <lineage>
        <taxon>Bacteria</taxon>
        <taxon>Bacillati</taxon>
        <taxon>Actinomycetota</taxon>
        <taxon>Actinomycetes</taxon>
        <taxon>Kitasatosporales</taxon>
        <taxon>Streptomycetaceae</taxon>
        <taxon>Streptomyces</taxon>
    </lineage>
</organism>
<dbReference type="RefSeq" id="WP_256653516.1">
    <property type="nucleotide sequence ID" value="NZ_JANIAA010000027.1"/>
</dbReference>
<name>A0ABT1V5I3_9ACTN</name>
<accession>A0ABT1V5I3</accession>
<evidence type="ECO:0000313" key="1">
    <source>
        <dbReference type="EMBL" id="MCQ8192657.1"/>
    </source>
</evidence>